<dbReference type="SMART" id="SM01091">
    <property type="entry name" value="CorC_HlyC"/>
    <property type="match status" value="1"/>
</dbReference>
<dbReference type="GO" id="GO:0050660">
    <property type="term" value="F:flavin adenine dinucleotide binding"/>
    <property type="evidence" value="ECO:0007669"/>
    <property type="project" value="InterPro"/>
</dbReference>
<keyword evidence="7 9" id="KW-0472">Membrane</keyword>
<dbReference type="SUPFAM" id="SSF54631">
    <property type="entry name" value="CBS-domain pair"/>
    <property type="match status" value="1"/>
</dbReference>
<feature type="domain" description="CBS" evidence="11">
    <location>
        <begin position="211"/>
        <end position="271"/>
    </location>
</feature>
<keyword evidence="3 9" id="KW-0812">Transmembrane</keyword>
<evidence type="ECO:0000259" key="12">
    <source>
        <dbReference type="PROSITE" id="PS51846"/>
    </source>
</evidence>
<dbReference type="InterPro" id="IPR044751">
    <property type="entry name" value="Ion_transp-like_CBS"/>
</dbReference>
<evidence type="ECO:0000256" key="9">
    <source>
        <dbReference type="PROSITE-ProRule" id="PRU01193"/>
    </source>
</evidence>
<dbReference type="EMBL" id="WPAF01000002">
    <property type="protein sequence ID" value="KAF0135125.1"/>
    <property type="molecule type" value="Genomic_DNA"/>
</dbReference>
<organism evidence="13 14">
    <name type="scientific">Candidatus Saganbacteria bacterium</name>
    <dbReference type="NCBI Taxonomy" id="2575572"/>
    <lineage>
        <taxon>Bacteria</taxon>
        <taxon>Bacillati</taxon>
        <taxon>Saganbacteria</taxon>
    </lineage>
</organism>
<comment type="subcellular location">
    <subcellularLocation>
        <location evidence="1">Membrane</location>
        <topology evidence="1">Multi-pass membrane protein</topology>
    </subcellularLocation>
</comment>
<reference evidence="13 14" key="1">
    <citation type="submission" date="2019-12" db="EMBL/GenBank/DDBJ databases">
        <authorList>
            <person name="Wolfe R."/>
            <person name="Danczak R."/>
            <person name="Wilkins M."/>
        </authorList>
    </citation>
    <scope>NUCLEOTIDE SEQUENCE [LARGE SCALE GENOMIC DNA]</scope>
    <source>
        <strain evidence="13">X2_MaxBin.013</strain>
    </source>
</reference>
<dbReference type="Gene3D" id="3.10.580.10">
    <property type="entry name" value="CBS-domain"/>
    <property type="match status" value="1"/>
</dbReference>
<evidence type="ECO:0000256" key="8">
    <source>
        <dbReference type="PROSITE-ProRule" id="PRU00703"/>
    </source>
</evidence>
<name>A0A833L4X8_UNCSA</name>
<evidence type="ECO:0000256" key="1">
    <source>
        <dbReference type="ARBA" id="ARBA00004141"/>
    </source>
</evidence>
<dbReference type="InterPro" id="IPR000644">
    <property type="entry name" value="CBS_dom"/>
</dbReference>
<evidence type="ECO:0000256" key="2">
    <source>
        <dbReference type="ARBA" id="ARBA00006337"/>
    </source>
</evidence>
<dbReference type="PROSITE" id="PS51846">
    <property type="entry name" value="CNNM"/>
    <property type="match status" value="1"/>
</dbReference>
<sequence length="426" mass="46968">MAVEYILFVVCLIFSAFFSATETAFISLSKIKVLHMAENHVPGAGLVKKLKDNPVKLITTVLVGNNIVNISASVLATTVILKWAETLNWGGVGVAAGISTGVTTFLILVFGEITPKTLAIKYAEQIALYSAWLVIIISWILTPIASLLTFFSRPIVLLFGGNISEKGPFVTEEEIKTILSASAEEGVIEREKKEMLSSIFEFGETTVKEVMTPRPDIKAIESSANIDDVIDIIKETGHSRIPAYEGNIDNISGMVYAKDLIDCRRGEKIKDYLRPAMFVPEAKRLDDVLHQMQATHTHLAAVVDEYGVTVGIVSMEDLVEEIVGEIHDEFEIYEKNIDSIDENTYIVDGKLSIYDVNKQLDIALPEGEYETIAGFVLNQLNKAPGAGDSVKYDGVQISVEKVLKRRITRLKIVKLPQKYEDNIVGG</sequence>
<feature type="transmembrane region" description="Helical" evidence="10">
    <location>
        <begin position="6"/>
        <end position="28"/>
    </location>
</feature>
<dbReference type="Proteomes" id="UP000488506">
    <property type="component" value="Unassembled WGS sequence"/>
</dbReference>
<keyword evidence="4" id="KW-0677">Repeat</keyword>
<protein>
    <recommendedName>
        <fullName evidence="15">HlyC/CorC family transporter</fullName>
    </recommendedName>
</protein>
<evidence type="ECO:0000256" key="5">
    <source>
        <dbReference type="ARBA" id="ARBA00022989"/>
    </source>
</evidence>
<keyword evidence="6 8" id="KW-0129">CBS domain</keyword>
<dbReference type="PANTHER" id="PTHR22777">
    <property type="entry name" value="HEMOLYSIN-RELATED"/>
    <property type="match status" value="1"/>
</dbReference>
<evidence type="ECO:0000256" key="7">
    <source>
        <dbReference type="ARBA" id="ARBA00023136"/>
    </source>
</evidence>
<dbReference type="InterPro" id="IPR002550">
    <property type="entry name" value="CNNM"/>
</dbReference>
<dbReference type="InterPro" id="IPR036318">
    <property type="entry name" value="FAD-bd_PCMH-like_sf"/>
</dbReference>
<evidence type="ECO:0000259" key="11">
    <source>
        <dbReference type="PROSITE" id="PS51371"/>
    </source>
</evidence>
<feature type="transmembrane region" description="Helical" evidence="10">
    <location>
        <begin position="87"/>
        <end position="110"/>
    </location>
</feature>
<proteinExistence type="inferred from homology"/>
<comment type="similarity">
    <text evidence="2">Belongs to the UPF0053 family.</text>
</comment>
<dbReference type="Pfam" id="PF03471">
    <property type="entry name" value="CorC_HlyC"/>
    <property type="match status" value="1"/>
</dbReference>
<dbReference type="PROSITE" id="PS51371">
    <property type="entry name" value="CBS"/>
    <property type="match status" value="2"/>
</dbReference>
<gene>
    <name evidence="13" type="ORF">FD145_263</name>
</gene>
<dbReference type="InterPro" id="IPR016169">
    <property type="entry name" value="FAD-bd_PCMH_sub2"/>
</dbReference>
<evidence type="ECO:0000313" key="14">
    <source>
        <dbReference type="Proteomes" id="UP000488506"/>
    </source>
</evidence>
<dbReference type="SUPFAM" id="SSF56176">
    <property type="entry name" value="FAD-binding/transporter-associated domain-like"/>
    <property type="match status" value="1"/>
</dbReference>
<feature type="transmembrane region" description="Helical" evidence="10">
    <location>
        <begin position="131"/>
        <end position="151"/>
    </location>
</feature>
<evidence type="ECO:0000256" key="3">
    <source>
        <dbReference type="ARBA" id="ARBA00022692"/>
    </source>
</evidence>
<dbReference type="PANTHER" id="PTHR22777:SF17">
    <property type="entry name" value="UPF0053 PROTEIN SLL0260"/>
    <property type="match status" value="1"/>
</dbReference>
<dbReference type="SMART" id="SM00116">
    <property type="entry name" value="CBS"/>
    <property type="match status" value="2"/>
</dbReference>
<dbReference type="Gene3D" id="3.30.465.10">
    <property type="match status" value="1"/>
</dbReference>
<feature type="domain" description="CBS" evidence="11">
    <location>
        <begin position="272"/>
        <end position="329"/>
    </location>
</feature>
<dbReference type="FunFam" id="3.10.580.10:FF:000002">
    <property type="entry name" value="Magnesium/cobalt efflux protein CorC"/>
    <property type="match status" value="1"/>
</dbReference>
<dbReference type="Pfam" id="PF01595">
    <property type="entry name" value="CNNM"/>
    <property type="match status" value="1"/>
</dbReference>
<dbReference type="Pfam" id="PF00571">
    <property type="entry name" value="CBS"/>
    <property type="match status" value="2"/>
</dbReference>
<evidence type="ECO:0000313" key="13">
    <source>
        <dbReference type="EMBL" id="KAF0135125.1"/>
    </source>
</evidence>
<dbReference type="CDD" id="cd04590">
    <property type="entry name" value="CBS_pair_CorC_HlyC_assoc"/>
    <property type="match status" value="1"/>
</dbReference>
<dbReference type="InterPro" id="IPR005170">
    <property type="entry name" value="Transptr-assoc_dom"/>
</dbReference>
<evidence type="ECO:0000256" key="4">
    <source>
        <dbReference type="ARBA" id="ARBA00022737"/>
    </source>
</evidence>
<evidence type="ECO:0000256" key="10">
    <source>
        <dbReference type="SAM" id="Phobius"/>
    </source>
</evidence>
<dbReference type="GO" id="GO:0016020">
    <property type="term" value="C:membrane"/>
    <property type="evidence" value="ECO:0007669"/>
    <property type="project" value="UniProtKB-SubCell"/>
</dbReference>
<evidence type="ECO:0000256" key="6">
    <source>
        <dbReference type="ARBA" id="ARBA00023122"/>
    </source>
</evidence>
<feature type="domain" description="CNNM transmembrane" evidence="12">
    <location>
        <begin position="1"/>
        <end position="192"/>
    </location>
</feature>
<feature type="transmembrane region" description="Helical" evidence="10">
    <location>
        <begin position="57"/>
        <end position="81"/>
    </location>
</feature>
<dbReference type="InterPro" id="IPR046342">
    <property type="entry name" value="CBS_dom_sf"/>
</dbReference>
<dbReference type="AlphaFoldDB" id="A0A833L4X8"/>
<comment type="caution">
    <text evidence="13">The sequence shown here is derived from an EMBL/GenBank/DDBJ whole genome shotgun (WGS) entry which is preliminary data.</text>
</comment>
<accession>A0A833L4X8</accession>
<evidence type="ECO:0008006" key="15">
    <source>
        <dbReference type="Google" id="ProtNLM"/>
    </source>
</evidence>
<keyword evidence="5 9" id="KW-1133">Transmembrane helix</keyword>